<dbReference type="PANTHER" id="PTHR34383">
    <property type="entry name" value="POLYPHOSPHATE:AMP PHOSPHOTRANSFERASE-RELATED"/>
    <property type="match status" value="1"/>
</dbReference>
<dbReference type="RefSeq" id="WP_092608848.1">
    <property type="nucleotide sequence ID" value="NZ_FMYF01000004.1"/>
</dbReference>
<keyword evidence="3" id="KW-1185">Reference proteome</keyword>
<evidence type="ECO:0000259" key="1">
    <source>
        <dbReference type="Pfam" id="PF03976"/>
    </source>
</evidence>
<dbReference type="EMBL" id="FMYF01000004">
    <property type="protein sequence ID" value="SDB83921.1"/>
    <property type="molecule type" value="Genomic_DNA"/>
</dbReference>
<dbReference type="OrthoDB" id="9775224at2"/>
<organism evidence="2 3">
    <name type="scientific">Raineyella antarctica</name>
    <dbReference type="NCBI Taxonomy" id="1577474"/>
    <lineage>
        <taxon>Bacteria</taxon>
        <taxon>Bacillati</taxon>
        <taxon>Actinomycetota</taxon>
        <taxon>Actinomycetes</taxon>
        <taxon>Propionibacteriales</taxon>
        <taxon>Propionibacteriaceae</taxon>
        <taxon>Raineyella</taxon>
    </lineage>
</organism>
<dbReference type="Gene3D" id="3.40.50.300">
    <property type="entry name" value="P-loop containing nucleotide triphosphate hydrolases"/>
    <property type="match status" value="1"/>
</dbReference>
<dbReference type="STRING" id="1577474.GA0111570_104215"/>
<dbReference type="PANTHER" id="PTHR34383:SF3">
    <property type="entry name" value="POLYPHOSPHATE:AMP PHOSPHOTRANSFERASE"/>
    <property type="match status" value="1"/>
</dbReference>
<gene>
    <name evidence="2" type="ORF">GA0111570_104215</name>
</gene>
<dbReference type="GO" id="GO:0006797">
    <property type="term" value="P:polyphosphate metabolic process"/>
    <property type="evidence" value="ECO:0007669"/>
    <property type="project" value="InterPro"/>
</dbReference>
<dbReference type="NCBIfam" id="TIGR03709">
    <property type="entry name" value="PPK2_rel_1"/>
    <property type="match status" value="1"/>
</dbReference>
<dbReference type="Pfam" id="PF03976">
    <property type="entry name" value="PPK2"/>
    <property type="match status" value="1"/>
</dbReference>
<dbReference type="AlphaFoldDB" id="A0A1G6GPR1"/>
<dbReference type="InterPro" id="IPR027417">
    <property type="entry name" value="P-loop_NTPase"/>
</dbReference>
<evidence type="ECO:0000313" key="3">
    <source>
        <dbReference type="Proteomes" id="UP000199086"/>
    </source>
</evidence>
<reference evidence="2 3" key="1">
    <citation type="submission" date="2016-06" db="EMBL/GenBank/DDBJ databases">
        <authorList>
            <person name="Olsen C.W."/>
            <person name="Carey S."/>
            <person name="Hinshaw L."/>
            <person name="Karasin A.I."/>
        </authorList>
    </citation>
    <scope>NUCLEOTIDE SEQUENCE [LARGE SCALE GENOMIC DNA]</scope>
    <source>
        <strain evidence="2 3">LZ-22</strain>
    </source>
</reference>
<dbReference type="InterPro" id="IPR022488">
    <property type="entry name" value="PPK2-related"/>
</dbReference>
<proteinExistence type="predicted"/>
<feature type="domain" description="Polyphosphate kinase-2-related" evidence="1">
    <location>
        <begin position="54"/>
        <end position="267"/>
    </location>
</feature>
<protein>
    <submittedName>
        <fullName evidence="2">Polyphosphate:nucleotide phosphotransferase, PPK2 family</fullName>
    </submittedName>
</protein>
<dbReference type="Proteomes" id="UP000199086">
    <property type="component" value="Unassembled WGS sequence"/>
</dbReference>
<evidence type="ECO:0000313" key="2">
    <source>
        <dbReference type="EMBL" id="SDB83921.1"/>
    </source>
</evidence>
<sequence>MATQPDVPSLDVPLSALLRVPPGPVDLGSYDCAATTGYPGEKDGVDERMTELGETLSQLQERLFANGRTYPDTAPAALLVLQGMDTSGKGGVLRHTVGMVDVQGLSVAAFKKPTPEELEHDFLWRIAKEVPEPGFLGTFDRSHYEDVLVSRVEQLAPPEEIEQRYDEINAFEAGLVARGIVVIKCFLHMSYAEQGQRLMERLERPDKHWKYNPGDVEARQKWPAYQDAYTVALERCNTVAAPWFVIPSDKKWYRNWAVAQLLAEHLQGLNLDWPAGDFDVQAEKERLSRTFETPARK</sequence>
<keyword evidence="2" id="KW-0808">Transferase</keyword>
<dbReference type="GO" id="GO:0016776">
    <property type="term" value="F:phosphotransferase activity, phosphate group as acceptor"/>
    <property type="evidence" value="ECO:0007669"/>
    <property type="project" value="InterPro"/>
</dbReference>
<dbReference type="InterPro" id="IPR022300">
    <property type="entry name" value="PPK2-rel_1"/>
</dbReference>
<accession>A0A1G6GPR1</accession>
<dbReference type="SUPFAM" id="SSF52540">
    <property type="entry name" value="P-loop containing nucleoside triphosphate hydrolases"/>
    <property type="match status" value="1"/>
</dbReference>
<name>A0A1G6GPR1_9ACTN</name>